<evidence type="ECO:0000313" key="2">
    <source>
        <dbReference type="EMBL" id="CAE7544562.1"/>
    </source>
</evidence>
<keyword evidence="3" id="KW-1185">Reference proteome</keyword>
<feature type="region of interest" description="Disordered" evidence="1">
    <location>
        <begin position="1"/>
        <end position="21"/>
    </location>
</feature>
<evidence type="ECO:0000313" key="3">
    <source>
        <dbReference type="Proteomes" id="UP000649617"/>
    </source>
</evidence>
<organism evidence="2 3">
    <name type="scientific">Symbiodinium pilosum</name>
    <name type="common">Dinoflagellate</name>
    <dbReference type="NCBI Taxonomy" id="2952"/>
    <lineage>
        <taxon>Eukaryota</taxon>
        <taxon>Sar</taxon>
        <taxon>Alveolata</taxon>
        <taxon>Dinophyceae</taxon>
        <taxon>Suessiales</taxon>
        <taxon>Symbiodiniaceae</taxon>
        <taxon>Symbiodinium</taxon>
    </lineage>
</organism>
<comment type="caution">
    <text evidence="2">The sequence shown here is derived from an EMBL/GenBank/DDBJ whole genome shotgun (WGS) entry which is preliminary data.</text>
</comment>
<gene>
    <name evidence="2" type="ORF">SPIL2461_LOCUS14435</name>
</gene>
<dbReference type="Gene3D" id="3.40.50.150">
    <property type="entry name" value="Vaccinia Virus protein VP39"/>
    <property type="match status" value="1"/>
</dbReference>
<reference evidence="2" key="1">
    <citation type="submission" date="2021-02" db="EMBL/GenBank/DDBJ databases">
        <authorList>
            <person name="Dougan E. K."/>
            <person name="Rhodes N."/>
            <person name="Thang M."/>
            <person name="Chan C."/>
        </authorList>
    </citation>
    <scope>NUCLEOTIDE SEQUENCE</scope>
</reference>
<evidence type="ECO:0000256" key="1">
    <source>
        <dbReference type="SAM" id="MobiDB-lite"/>
    </source>
</evidence>
<feature type="region of interest" description="Disordered" evidence="1">
    <location>
        <begin position="107"/>
        <end position="127"/>
    </location>
</feature>
<sequence>MKSKVLLSKDEQGWREGPSFRPAAQFEGARHGQAYKTGDRGLGYYSERPAVWRGKVNLGKRHAPLHLIEGDMLEVTPELVAAATFVTDGRFDLIYDCDALVSLPPESWKQRESWQPSRQHAEPSRCI</sequence>
<dbReference type="EMBL" id="CAJNIZ010033336">
    <property type="protein sequence ID" value="CAE7544562.1"/>
    <property type="molecule type" value="Genomic_DNA"/>
</dbReference>
<dbReference type="AlphaFoldDB" id="A0A812TQZ9"/>
<protein>
    <submittedName>
        <fullName evidence="2">Uncharacterized protein</fullName>
    </submittedName>
</protein>
<dbReference type="OrthoDB" id="441892at2759"/>
<dbReference type="InterPro" id="IPR029063">
    <property type="entry name" value="SAM-dependent_MTases_sf"/>
</dbReference>
<accession>A0A812TQZ9</accession>
<proteinExistence type="predicted"/>
<name>A0A812TQZ9_SYMPI</name>
<dbReference type="Proteomes" id="UP000649617">
    <property type="component" value="Unassembled WGS sequence"/>
</dbReference>